<name>A7IXZ7_PBCVN</name>
<evidence type="ECO:0000313" key="2">
    <source>
        <dbReference type="Proteomes" id="UP000202419"/>
    </source>
</evidence>
<dbReference type="RefSeq" id="YP_001498018.1">
    <property type="nucleotide sequence ID" value="NC_009898.1"/>
</dbReference>
<dbReference type="EMBL" id="DQ491002">
    <property type="protein sequence ID" value="ABT15221.1"/>
    <property type="molecule type" value="Genomic_DNA"/>
</dbReference>
<reference evidence="1 2" key="1">
    <citation type="journal article" date="2007" name="Virology">
        <title>Sequence and annotation of the 369-kb NY-2A and the 345-kb AR158 viruses that infect Chlorella NC64A.</title>
        <authorList>
            <person name="Fitzgerald L.A."/>
            <person name="Graves M.V."/>
            <person name="Li X."/>
            <person name="Feldblyum T."/>
            <person name="Nierman W.C."/>
            <person name="Van Etten J.L."/>
        </authorList>
    </citation>
    <scope>NUCLEOTIDE SEQUENCE [LARGE SCALE GENOMIC DNA]</scope>
    <source>
        <strain evidence="1 2">NY-2A</strain>
    </source>
</reference>
<proteinExistence type="predicted"/>
<sequence>MQCSEILSRSTYLRRYLHRYLRRTCFSVVSRHPSILYPDANISHFHLHVFYRYRTLCYLPRDHRHRSKASAHSRFFLTVE</sequence>
<organism evidence="1 2">
    <name type="scientific">Paramecium bursaria Chlorella virus NY2A</name>
    <name type="common">PBCV-NY2A</name>
    <dbReference type="NCBI Taxonomy" id="46021"/>
    <lineage>
        <taxon>Viruses</taxon>
        <taxon>Varidnaviria</taxon>
        <taxon>Bamfordvirae</taxon>
        <taxon>Nucleocytoviricota</taxon>
        <taxon>Megaviricetes</taxon>
        <taxon>Algavirales</taxon>
        <taxon>Phycodnaviridae</taxon>
        <taxon>Chlorovirus</taxon>
        <taxon>Chlorovirus americanus</taxon>
    </lineage>
</organism>
<keyword evidence="2" id="KW-1185">Reference proteome</keyword>
<gene>
    <name evidence="1" type="primary">b822R</name>
    <name evidence="1" type="ORF">NY2A_b822R</name>
</gene>
<protein>
    <submittedName>
        <fullName evidence="1">Uncharacterized protein b822R</fullName>
    </submittedName>
</protein>
<dbReference type="KEGG" id="vg:5658863"/>
<dbReference type="GeneID" id="5658863"/>
<organismHost>
    <name type="scientific">Chlorella</name>
    <dbReference type="NCBI Taxonomy" id="3071"/>
</organismHost>
<accession>A7IXZ7</accession>
<dbReference type="Proteomes" id="UP000202419">
    <property type="component" value="Segment"/>
</dbReference>
<evidence type="ECO:0000313" key="1">
    <source>
        <dbReference type="EMBL" id="ABT15221.1"/>
    </source>
</evidence>